<gene>
    <name evidence="2" type="ORF">KDM90_14780</name>
</gene>
<comment type="caution">
    <text evidence="2">The sequence shown here is derived from an EMBL/GenBank/DDBJ whole genome shotgun (WGS) entry which is preliminary data.</text>
</comment>
<dbReference type="GO" id="GO:0008270">
    <property type="term" value="F:zinc ion binding"/>
    <property type="evidence" value="ECO:0007669"/>
    <property type="project" value="InterPro"/>
</dbReference>
<dbReference type="RefSeq" id="WP_212676385.1">
    <property type="nucleotide sequence ID" value="NZ_JAGSPJ010000006.1"/>
</dbReference>
<name>A0A941IG00_9BURK</name>
<dbReference type="InterPro" id="IPR000834">
    <property type="entry name" value="Peptidase_M14"/>
</dbReference>
<dbReference type="GO" id="GO:0006508">
    <property type="term" value="P:proteolysis"/>
    <property type="evidence" value="ECO:0007669"/>
    <property type="project" value="InterPro"/>
</dbReference>
<evidence type="ECO:0000259" key="1">
    <source>
        <dbReference type="Pfam" id="PF00246"/>
    </source>
</evidence>
<keyword evidence="3" id="KW-1185">Reference proteome</keyword>
<evidence type="ECO:0000313" key="3">
    <source>
        <dbReference type="Proteomes" id="UP000678545"/>
    </source>
</evidence>
<evidence type="ECO:0000313" key="2">
    <source>
        <dbReference type="EMBL" id="MBR7801271.1"/>
    </source>
</evidence>
<protein>
    <submittedName>
        <fullName evidence="2">Peptidase M14</fullName>
    </submittedName>
</protein>
<dbReference type="Proteomes" id="UP000678545">
    <property type="component" value="Unassembled WGS sequence"/>
</dbReference>
<dbReference type="SUPFAM" id="SSF53187">
    <property type="entry name" value="Zn-dependent exopeptidases"/>
    <property type="match status" value="1"/>
</dbReference>
<organism evidence="2 3">
    <name type="scientific">Undibacterium fentianense</name>
    <dbReference type="NCBI Taxonomy" id="2828728"/>
    <lineage>
        <taxon>Bacteria</taxon>
        <taxon>Pseudomonadati</taxon>
        <taxon>Pseudomonadota</taxon>
        <taxon>Betaproteobacteria</taxon>
        <taxon>Burkholderiales</taxon>
        <taxon>Oxalobacteraceae</taxon>
        <taxon>Undibacterium</taxon>
    </lineage>
</organism>
<dbReference type="GO" id="GO:0004181">
    <property type="term" value="F:metallocarboxypeptidase activity"/>
    <property type="evidence" value="ECO:0007669"/>
    <property type="project" value="InterPro"/>
</dbReference>
<feature type="domain" description="Peptidase M14" evidence="1">
    <location>
        <begin position="28"/>
        <end position="160"/>
    </location>
</feature>
<accession>A0A941IG00</accession>
<dbReference type="EMBL" id="JAGSPJ010000006">
    <property type="protein sequence ID" value="MBR7801271.1"/>
    <property type="molecule type" value="Genomic_DNA"/>
</dbReference>
<reference evidence="2" key="1">
    <citation type="submission" date="2021-04" db="EMBL/GenBank/DDBJ databases">
        <title>novel species isolated from subtropical streams in China.</title>
        <authorList>
            <person name="Lu H."/>
        </authorList>
    </citation>
    <scope>NUCLEOTIDE SEQUENCE</scope>
    <source>
        <strain evidence="2">FT137W</strain>
    </source>
</reference>
<proteinExistence type="predicted"/>
<sequence>MNNSSAYSTPYESGNRNQTTTWASCIPFYERLARDFPTILHFEQIGISDNGIPIHAGVVTSDGVFDRVTLKSEKRPIFFNNNGIHPGEPEGIDSCMALVRDFCLQPERLAALGKTVFLFIPIYNVDGSLNRQNTSRVNQNGPELFGFRANGRNLDLNRDFIKCDSLSAQLFNQFFSAWDPDVMVDTHTSNGADYSYTMTLIQTQADKLGDGLGPFLRETMLPAIYTGMEQRGWPTCPYVNPVKVTPDDGIEDFLEVPRFSTGFAALHHTIGFMPETHMLKPYADRYDSMRTLVEVVLDFTVRHAQQIQALRDEAKKRACQKAQWPISWKVDHTRPSSFRFKGFAAVYSPSKLGNYLRLGYDRSQVWEKEIAYFDHFVEDLTIQTPFSYLIPQAWREVIERLSWNGVQLRRVETDQQIEVKTYRIEAVKSRAHPYEGHMFHDEISLTTHIETIDARVGDYLVDLQQASARYAIETLEPLAHDSFFRWGFFNSILEKKEAFSDYVFEDSAYEMLQSEPDLAAKFEAWKTDNPTLLSNQEAVLNFIFTHGKRFHEPEWMRYPVYSIMHQI</sequence>
<dbReference type="Gene3D" id="3.40.630.10">
    <property type="entry name" value="Zn peptidases"/>
    <property type="match status" value="1"/>
</dbReference>
<dbReference type="Pfam" id="PF00246">
    <property type="entry name" value="Peptidase_M14"/>
    <property type="match status" value="1"/>
</dbReference>
<dbReference type="AlphaFoldDB" id="A0A941IG00"/>